<sequence length="32" mass="3562">MESGWMDTALARWAALASASTIARRIDRPNDK</sequence>
<name>Q5LPX1_RUEPO</name>
<reference evidence="1 2" key="1">
    <citation type="journal article" date="2004" name="Nature">
        <title>Genome sequence of Silicibacter pomeroyi reveals adaptations to the marine environment.</title>
        <authorList>
            <person name="Moran M.A."/>
            <person name="Buchan A."/>
            <person name="Gonzalez J.M."/>
            <person name="Heidelberg J.F."/>
            <person name="Whitman W.B."/>
            <person name="Kiene R.P."/>
            <person name="Henriksen J.R."/>
            <person name="King G.M."/>
            <person name="Belas R."/>
            <person name="Fuqua C."/>
            <person name="Brinkac L."/>
            <person name="Lewis M."/>
            <person name="Johri S."/>
            <person name="Weaver B."/>
            <person name="Pai G."/>
            <person name="Eisen J.A."/>
            <person name="Rahe E."/>
            <person name="Sheldon W.M."/>
            <person name="Ye W."/>
            <person name="Miller T.R."/>
            <person name="Carlton J."/>
            <person name="Rasko D.A."/>
            <person name="Paulsen I.T."/>
            <person name="Ren Q."/>
            <person name="Daugherty S.C."/>
            <person name="Deboy R.T."/>
            <person name="Dodson R.J."/>
            <person name="Durkin A.S."/>
            <person name="Madupu R."/>
            <person name="Nelson W.C."/>
            <person name="Sullivan S.A."/>
            <person name="Rosovitz M.J."/>
            <person name="Haft D.H."/>
            <person name="Selengut J."/>
            <person name="Ward N."/>
        </authorList>
    </citation>
    <scope>NUCLEOTIDE SEQUENCE [LARGE SCALE GENOMIC DNA]</scope>
    <source>
        <strain evidence="2">ATCC 700808 / DSM 15171 / DSS-3</strain>
    </source>
</reference>
<dbReference type="AlphaFoldDB" id="Q5LPX1"/>
<evidence type="ECO:0000313" key="1">
    <source>
        <dbReference type="EMBL" id="AAV95970.1"/>
    </source>
</evidence>
<proteinExistence type="predicted"/>
<evidence type="ECO:0000313" key="2">
    <source>
        <dbReference type="Proteomes" id="UP000001023"/>
    </source>
</evidence>
<dbReference type="HOGENOM" id="CLU_3391159_0_0_5"/>
<keyword evidence="2" id="KW-1185">Reference proteome</keyword>
<dbReference type="KEGG" id="sil:SPO2725"/>
<dbReference type="EMBL" id="CP000031">
    <property type="protein sequence ID" value="AAV95970.1"/>
    <property type="molecule type" value="Genomic_DNA"/>
</dbReference>
<dbReference type="Proteomes" id="UP000001023">
    <property type="component" value="Chromosome"/>
</dbReference>
<reference evidence="1 2" key="2">
    <citation type="journal article" date="2014" name="Stand. Genomic Sci.">
        <title>An updated genome annotation for the model marine bacterium Ruegeria pomeroyi DSS-3.</title>
        <authorList>
            <person name="Rivers A.R."/>
            <person name="Smith C.B."/>
            <person name="Moran M.A."/>
        </authorList>
    </citation>
    <scope>GENOME REANNOTATION</scope>
    <source>
        <strain evidence="2">ATCC 700808 / DSM 15171 / DSS-3</strain>
    </source>
</reference>
<dbReference type="PaxDb" id="246200-SPO2725"/>
<gene>
    <name evidence="1" type="ordered locus">SPO2725</name>
</gene>
<accession>Q5LPX1</accession>
<protein>
    <submittedName>
        <fullName evidence="1">Uncharacterized protein</fullName>
    </submittedName>
</protein>
<organism evidence="1 2">
    <name type="scientific">Ruegeria pomeroyi (strain ATCC 700808 / DSM 15171 / DSS-3)</name>
    <name type="common">Silicibacter pomeroyi</name>
    <dbReference type="NCBI Taxonomy" id="246200"/>
    <lineage>
        <taxon>Bacteria</taxon>
        <taxon>Pseudomonadati</taxon>
        <taxon>Pseudomonadota</taxon>
        <taxon>Alphaproteobacteria</taxon>
        <taxon>Rhodobacterales</taxon>
        <taxon>Roseobacteraceae</taxon>
        <taxon>Ruegeria</taxon>
    </lineage>
</organism>